<dbReference type="EMBL" id="BOPF01000035">
    <property type="protein sequence ID" value="GIJ50350.1"/>
    <property type="molecule type" value="Genomic_DNA"/>
</dbReference>
<keyword evidence="5" id="KW-1185">Reference proteome</keyword>
<keyword evidence="2 3" id="KW-0040">ANK repeat</keyword>
<dbReference type="Gene3D" id="1.25.40.20">
    <property type="entry name" value="Ankyrin repeat-containing domain"/>
    <property type="match status" value="3"/>
</dbReference>
<dbReference type="InterPro" id="IPR002110">
    <property type="entry name" value="Ankyrin_rpt"/>
</dbReference>
<accession>A0A8J4DTM5</accession>
<dbReference type="AlphaFoldDB" id="A0A8J4DTM5"/>
<dbReference type="InterPro" id="IPR025368">
    <property type="entry name" value="DUF4272"/>
</dbReference>
<dbReference type="Pfam" id="PF14094">
    <property type="entry name" value="DUF4272"/>
    <property type="match status" value="1"/>
</dbReference>
<gene>
    <name evidence="4" type="ORF">Val02_72360</name>
</gene>
<evidence type="ECO:0008006" key="6">
    <source>
        <dbReference type="Google" id="ProtNLM"/>
    </source>
</evidence>
<evidence type="ECO:0000313" key="5">
    <source>
        <dbReference type="Proteomes" id="UP000619260"/>
    </source>
</evidence>
<comment type="caution">
    <text evidence="4">The sequence shown here is derived from an EMBL/GenBank/DDBJ whole genome shotgun (WGS) entry which is preliminary data.</text>
</comment>
<protein>
    <recommendedName>
        <fullName evidence="6">Ankyrin repeat domain-containing protein</fullName>
    </recommendedName>
</protein>
<dbReference type="PANTHER" id="PTHR24166">
    <property type="entry name" value="ROLLING PEBBLES, ISOFORM B"/>
    <property type="match status" value="1"/>
</dbReference>
<feature type="repeat" description="ANK" evidence="3">
    <location>
        <begin position="497"/>
        <end position="529"/>
    </location>
</feature>
<dbReference type="Proteomes" id="UP000619260">
    <property type="component" value="Unassembled WGS sequence"/>
</dbReference>
<dbReference type="SMART" id="SM00248">
    <property type="entry name" value="ANK"/>
    <property type="match status" value="7"/>
</dbReference>
<name>A0A8J4DTM5_9ACTN</name>
<evidence type="ECO:0000256" key="2">
    <source>
        <dbReference type="ARBA" id="ARBA00023043"/>
    </source>
</evidence>
<sequence length="643" mass="68816">MLVLSRVVLDGFSADNGNRLDPDRNRARLRTFGLEVDLLPAERAFLLGTDPTYRQITDATWRSEALLALRWAVGDRTELPVGGQVSLMQAVPDFPADAKIRAQLDGEADAPVRLRPEAEVVRERERWFAVYWRMRLRSIGVERLNLARWVQDNPYLTVLTPADLPLIDGDLSLDASVMEIARDDESAQPGGWRLVLPDGVDAEPAEDDWPVRDGRVPIRACEPWMLEAGENVLRVASERLQALRWLLGDTEPFGEQPTGHYEPDSSAAFDKAFLYRDGQFSVRGGLPWCHAAWLGHLDRLRSLLDSNVPTMLADVDGDLALHCAVLGGHREALALLLEADKPIGQHLEDGAGRTVLDLAAARGDLELIDTVVAAGPDWRRDTALLAAVRAGHADAASHLIGLGAPIDGALDAAVDADLPELVRCLAAHGSTVDGPALYRAVGRRRFAAATALVDLGADVDHADDTGTAVLLLAADRGATDLCLRLLDAGADPTVRLQTFGPVHFAMLGGHTDTALALIDRGADVSGADQPLVSVALSGGSATLVRWCLDHGHVPPPEAVERAVLGNHAEILRALIAAGQPVDVANASGITPLHLAADRGHADLVEILLAAGAPTDPLVPGQNRTALDLAEMHGHDACIRLLTS</sequence>
<evidence type="ECO:0000256" key="3">
    <source>
        <dbReference type="PROSITE-ProRule" id="PRU00023"/>
    </source>
</evidence>
<proteinExistence type="predicted"/>
<evidence type="ECO:0000256" key="1">
    <source>
        <dbReference type="ARBA" id="ARBA00022737"/>
    </source>
</evidence>
<feature type="repeat" description="ANK" evidence="3">
    <location>
        <begin position="587"/>
        <end position="615"/>
    </location>
</feature>
<dbReference type="Pfam" id="PF12796">
    <property type="entry name" value="Ank_2"/>
    <property type="match status" value="2"/>
</dbReference>
<dbReference type="SUPFAM" id="SSF48403">
    <property type="entry name" value="Ankyrin repeat"/>
    <property type="match status" value="1"/>
</dbReference>
<dbReference type="PANTHER" id="PTHR24166:SF48">
    <property type="entry name" value="PROTEIN VAPYRIN"/>
    <property type="match status" value="1"/>
</dbReference>
<dbReference type="PROSITE" id="PS50297">
    <property type="entry name" value="ANK_REP_REGION"/>
    <property type="match status" value="1"/>
</dbReference>
<evidence type="ECO:0000313" key="4">
    <source>
        <dbReference type="EMBL" id="GIJ50350.1"/>
    </source>
</evidence>
<dbReference type="PROSITE" id="PS50088">
    <property type="entry name" value="ANK_REPEAT"/>
    <property type="match status" value="2"/>
</dbReference>
<reference evidence="4" key="1">
    <citation type="submission" date="2021-01" db="EMBL/GenBank/DDBJ databases">
        <title>Whole genome shotgun sequence of Virgisporangium aliadipatigenens NBRC 105644.</title>
        <authorList>
            <person name="Komaki H."/>
            <person name="Tamura T."/>
        </authorList>
    </citation>
    <scope>NUCLEOTIDE SEQUENCE</scope>
    <source>
        <strain evidence="4">NBRC 105644</strain>
    </source>
</reference>
<organism evidence="4 5">
    <name type="scientific">Virgisporangium aliadipatigenens</name>
    <dbReference type="NCBI Taxonomy" id="741659"/>
    <lineage>
        <taxon>Bacteria</taxon>
        <taxon>Bacillati</taxon>
        <taxon>Actinomycetota</taxon>
        <taxon>Actinomycetes</taxon>
        <taxon>Micromonosporales</taxon>
        <taxon>Micromonosporaceae</taxon>
        <taxon>Virgisporangium</taxon>
    </lineage>
</organism>
<dbReference type="InterPro" id="IPR036770">
    <property type="entry name" value="Ankyrin_rpt-contain_sf"/>
</dbReference>
<dbReference type="InterPro" id="IPR050889">
    <property type="entry name" value="Dendritic_Spine_Reg/Scaffold"/>
</dbReference>
<keyword evidence="1" id="KW-0677">Repeat</keyword>